<dbReference type="PANTHER" id="PTHR10434">
    <property type="entry name" value="1-ACYL-SN-GLYCEROL-3-PHOSPHATE ACYLTRANSFERASE"/>
    <property type="match status" value="1"/>
</dbReference>
<evidence type="ECO:0000259" key="5">
    <source>
        <dbReference type="SMART" id="SM00563"/>
    </source>
</evidence>
<evidence type="ECO:0000256" key="3">
    <source>
        <dbReference type="ARBA" id="ARBA00023315"/>
    </source>
</evidence>
<dbReference type="SMART" id="SM00563">
    <property type="entry name" value="PlsC"/>
    <property type="match status" value="1"/>
</dbReference>
<evidence type="ECO:0000256" key="4">
    <source>
        <dbReference type="SAM" id="Phobius"/>
    </source>
</evidence>
<proteinExistence type="predicted"/>
<dbReference type="GO" id="GO:0003841">
    <property type="term" value="F:1-acylglycerol-3-phosphate O-acyltransferase activity"/>
    <property type="evidence" value="ECO:0007669"/>
    <property type="project" value="TreeGrafter"/>
</dbReference>
<keyword evidence="3 6" id="KW-0012">Acyltransferase</keyword>
<organism evidence="6 7">
    <name type="scientific">Epibacterium ulvae</name>
    <dbReference type="NCBI Taxonomy" id="1156985"/>
    <lineage>
        <taxon>Bacteria</taxon>
        <taxon>Pseudomonadati</taxon>
        <taxon>Pseudomonadota</taxon>
        <taxon>Alphaproteobacteria</taxon>
        <taxon>Rhodobacterales</taxon>
        <taxon>Roseobacteraceae</taxon>
        <taxon>Epibacterium</taxon>
    </lineage>
</organism>
<dbReference type="SUPFAM" id="SSF69593">
    <property type="entry name" value="Glycerol-3-phosphate (1)-acyltransferase"/>
    <property type="match status" value="1"/>
</dbReference>
<keyword evidence="4" id="KW-0472">Membrane</keyword>
<dbReference type="Proteomes" id="UP000198767">
    <property type="component" value="Unassembled WGS sequence"/>
</dbReference>
<evidence type="ECO:0000256" key="2">
    <source>
        <dbReference type="ARBA" id="ARBA00022679"/>
    </source>
</evidence>
<dbReference type="RefSeq" id="WP_090214923.1">
    <property type="nucleotide sequence ID" value="NZ_FMWG01000001.1"/>
</dbReference>
<evidence type="ECO:0000256" key="1">
    <source>
        <dbReference type="ARBA" id="ARBA00005189"/>
    </source>
</evidence>
<dbReference type="AlphaFoldDB" id="A0A1G5PKR4"/>
<reference evidence="6 7" key="1">
    <citation type="submission" date="2016-10" db="EMBL/GenBank/DDBJ databases">
        <authorList>
            <person name="de Groot N.N."/>
        </authorList>
    </citation>
    <scope>NUCLEOTIDE SEQUENCE [LARGE SCALE GENOMIC DNA]</scope>
    <source>
        <strain evidence="6 7">U95</strain>
    </source>
</reference>
<dbReference type="CDD" id="cd07989">
    <property type="entry name" value="LPLAT_AGPAT-like"/>
    <property type="match status" value="1"/>
</dbReference>
<accession>A0A1G5PKR4</accession>
<protein>
    <submittedName>
        <fullName evidence="6">1-acyl-sn-glycerol-3-phosphate acyltransferase</fullName>
    </submittedName>
</protein>
<evidence type="ECO:0000313" key="6">
    <source>
        <dbReference type="EMBL" id="SCZ50082.1"/>
    </source>
</evidence>
<dbReference type="PANTHER" id="PTHR10434:SF11">
    <property type="entry name" value="1-ACYL-SN-GLYCEROL-3-PHOSPHATE ACYLTRANSFERASE"/>
    <property type="match status" value="1"/>
</dbReference>
<sequence>MTLAFRYLRSLIFIVQMYVAMLVLGIVFAPFAILSKGGARLGCKTYCAWVLWTARWMVGIRTEWRGPIPTDEVVVAAKHQSFLDILMIFYKVPQAKFIMKQELMWAPIMGIYAKRLGCVPVNRGRRGAAIAKMVQDVAREFKEPGQLVIYPQGTRVAPGVVKPYKVGTAILFEALKQPLVPVATNVGLFWPRKGILRTPGTAVVEFLDPIAAGTERDAMMHDLETRIETRSNALMADAGFPSLRS</sequence>
<feature type="domain" description="Phospholipid/glycerol acyltransferase" evidence="5">
    <location>
        <begin position="73"/>
        <end position="187"/>
    </location>
</feature>
<feature type="transmembrane region" description="Helical" evidence="4">
    <location>
        <begin position="12"/>
        <end position="34"/>
    </location>
</feature>
<dbReference type="Pfam" id="PF01553">
    <property type="entry name" value="Acyltransferase"/>
    <property type="match status" value="1"/>
</dbReference>
<name>A0A1G5PKR4_9RHOB</name>
<dbReference type="STRING" id="1156985.SAMN04488118_101218"/>
<dbReference type="GO" id="GO:0006654">
    <property type="term" value="P:phosphatidic acid biosynthetic process"/>
    <property type="evidence" value="ECO:0007669"/>
    <property type="project" value="TreeGrafter"/>
</dbReference>
<dbReference type="OrthoDB" id="5290997at2"/>
<gene>
    <name evidence="6" type="ORF">SAMN04488118_101218</name>
</gene>
<dbReference type="EMBL" id="FMWG01000001">
    <property type="protein sequence ID" value="SCZ50082.1"/>
    <property type="molecule type" value="Genomic_DNA"/>
</dbReference>
<keyword evidence="2 6" id="KW-0808">Transferase</keyword>
<keyword evidence="7" id="KW-1185">Reference proteome</keyword>
<comment type="pathway">
    <text evidence="1">Lipid metabolism.</text>
</comment>
<evidence type="ECO:0000313" key="7">
    <source>
        <dbReference type="Proteomes" id="UP000198767"/>
    </source>
</evidence>
<dbReference type="InterPro" id="IPR002123">
    <property type="entry name" value="Plipid/glycerol_acylTrfase"/>
</dbReference>
<keyword evidence="4" id="KW-1133">Transmembrane helix</keyword>
<keyword evidence="4" id="KW-0812">Transmembrane</keyword>